<dbReference type="SUPFAM" id="SSF52402">
    <property type="entry name" value="Adenine nucleotide alpha hydrolases-like"/>
    <property type="match status" value="1"/>
</dbReference>
<organism evidence="11 12">
    <name type="scientific">Pseudacidovorax intermedius</name>
    <dbReference type="NCBI Taxonomy" id="433924"/>
    <lineage>
        <taxon>Bacteria</taxon>
        <taxon>Pseudomonadati</taxon>
        <taxon>Pseudomonadota</taxon>
        <taxon>Betaproteobacteria</taxon>
        <taxon>Burkholderiales</taxon>
        <taxon>Comamonadaceae</taxon>
        <taxon>Pseudacidovorax</taxon>
    </lineage>
</organism>
<reference evidence="11 12" key="1">
    <citation type="journal article" date="2016" name="Front. Microbiol.">
        <title>Genomic Resource of Rice Seed Associated Bacteria.</title>
        <authorList>
            <person name="Midha S."/>
            <person name="Bansal K."/>
            <person name="Sharma S."/>
            <person name="Kumar N."/>
            <person name="Patil P.P."/>
            <person name="Chaudhry V."/>
            <person name="Patil P.B."/>
        </authorList>
    </citation>
    <scope>NUCLEOTIDE SEQUENCE [LARGE SCALE GENOMIC DNA]</scope>
    <source>
        <strain evidence="11 12">NS331</strain>
    </source>
</reference>
<comment type="similarity">
    <text evidence="7">Belongs to the tRNA(Ile)-lysidine synthase family.</text>
</comment>
<dbReference type="Pfam" id="PF01171">
    <property type="entry name" value="ATP_bind_3"/>
    <property type="match status" value="2"/>
</dbReference>
<dbReference type="RefSeq" id="WP_058640657.1">
    <property type="nucleotide sequence ID" value="NZ_LDSL01000027.1"/>
</dbReference>
<keyword evidence="4 7" id="KW-0547">Nucleotide-binding</keyword>
<keyword evidence="5 7" id="KW-0067">ATP-binding</keyword>
<evidence type="ECO:0000259" key="9">
    <source>
        <dbReference type="Pfam" id="PF01171"/>
    </source>
</evidence>
<dbReference type="InterPro" id="IPR014729">
    <property type="entry name" value="Rossmann-like_a/b/a_fold"/>
</dbReference>
<gene>
    <name evidence="7" type="primary">tilS</name>
    <name evidence="11" type="ORF">NS331_03665</name>
</gene>
<protein>
    <recommendedName>
        <fullName evidence="7">tRNA(Ile)-lysidine synthase</fullName>
        <ecNumber evidence="7">6.3.4.19</ecNumber>
    </recommendedName>
    <alternativeName>
        <fullName evidence="7">tRNA(Ile)-2-lysyl-cytidine synthase</fullName>
    </alternativeName>
    <alternativeName>
        <fullName evidence="7">tRNA(Ile)-lysidine synthetase</fullName>
    </alternativeName>
</protein>
<evidence type="ECO:0000256" key="4">
    <source>
        <dbReference type="ARBA" id="ARBA00022741"/>
    </source>
</evidence>
<dbReference type="GO" id="GO:0005524">
    <property type="term" value="F:ATP binding"/>
    <property type="evidence" value="ECO:0007669"/>
    <property type="project" value="UniProtKB-UniRule"/>
</dbReference>
<accession>A0A147H9C1</accession>
<dbReference type="EMBL" id="LDSL01000027">
    <property type="protein sequence ID" value="KTT26530.1"/>
    <property type="molecule type" value="Genomic_DNA"/>
</dbReference>
<dbReference type="Gene3D" id="1.20.59.20">
    <property type="match status" value="1"/>
</dbReference>
<name>A0A147H9C1_9BURK</name>
<feature type="domain" description="tRNA(Ile)-lysidine/2-thiocytidine synthase N-terminal" evidence="9">
    <location>
        <begin position="31"/>
        <end position="117"/>
    </location>
</feature>
<dbReference type="EC" id="6.3.4.19" evidence="7"/>
<evidence type="ECO:0000256" key="2">
    <source>
        <dbReference type="ARBA" id="ARBA00022598"/>
    </source>
</evidence>
<dbReference type="HAMAP" id="MF_01161">
    <property type="entry name" value="tRNA_Ile_lys_synt"/>
    <property type="match status" value="1"/>
</dbReference>
<dbReference type="Pfam" id="PF09179">
    <property type="entry name" value="TilS"/>
    <property type="match status" value="1"/>
</dbReference>
<comment type="domain">
    <text evidence="7">The N-terminal region contains the highly conserved SGGXDS motif, predicted to be a P-loop motif involved in ATP binding.</text>
</comment>
<dbReference type="InterPro" id="IPR015262">
    <property type="entry name" value="tRNA_Ile_lys_synt_subst-bd"/>
</dbReference>
<comment type="function">
    <text evidence="7">Ligates lysine onto the cytidine present at position 34 of the AUA codon-specific tRNA(Ile) that contains the anticodon CAU, in an ATP-dependent manner. Cytidine is converted to lysidine, thus changing the amino acid specificity of the tRNA from methionine to isoleucine.</text>
</comment>
<evidence type="ECO:0000256" key="3">
    <source>
        <dbReference type="ARBA" id="ARBA00022694"/>
    </source>
</evidence>
<dbReference type="CDD" id="cd01992">
    <property type="entry name" value="TilS_N"/>
    <property type="match status" value="1"/>
</dbReference>
<comment type="subcellular location">
    <subcellularLocation>
        <location evidence="7">Cytoplasm</location>
    </subcellularLocation>
</comment>
<dbReference type="GO" id="GO:0005737">
    <property type="term" value="C:cytoplasm"/>
    <property type="evidence" value="ECO:0007669"/>
    <property type="project" value="UniProtKB-SubCell"/>
</dbReference>
<dbReference type="NCBIfam" id="TIGR02432">
    <property type="entry name" value="lysidine_TilS_N"/>
    <property type="match status" value="1"/>
</dbReference>
<evidence type="ECO:0000256" key="1">
    <source>
        <dbReference type="ARBA" id="ARBA00022490"/>
    </source>
</evidence>
<evidence type="ECO:0000256" key="6">
    <source>
        <dbReference type="ARBA" id="ARBA00048539"/>
    </source>
</evidence>
<keyword evidence="1 7" id="KW-0963">Cytoplasm</keyword>
<dbReference type="Proteomes" id="UP000072741">
    <property type="component" value="Unassembled WGS sequence"/>
</dbReference>
<keyword evidence="3 7" id="KW-0819">tRNA processing</keyword>
<dbReference type="InterPro" id="IPR011063">
    <property type="entry name" value="TilS/TtcA_N"/>
</dbReference>
<comment type="caution">
    <text evidence="11">The sequence shown here is derived from an EMBL/GenBank/DDBJ whole genome shotgun (WGS) entry which is preliminary data.</text>
</comment>
<evidence type="ECO:0000259" key="10">
    <source>
        <dbReference type="Pfam" id="PF09179"/>
    </source>
</evidence>
<keyword evidence="2 7" id="KW-0436">Ligase</keyword>
<feature type="domain" description="tRNA(Ile)-lysidine/2-thiocytidine synthase N-terminal" evidence="9">
    <location>
        <begin position="147"/>
        <end position="231"/>
    </location>
</feature>
<dbReference type="InterPro" id="IPR012795">
    <property type="entry name" value="tRNA_Ile_lys_synt_N"/>
</dbReference>
<dbReference type="OrthoDB" id="9807403at2"/>
<evidence type="ECO:0000256" key="8">
    <source>
        <dbReference type="SAM" id="MobiDB-lite"/>
    </source>
</evidence>
<keyword evidence="12" id="KW-1185">Reference proteome</keyword>
<dbReference type="InterPro" id="IPR012094">
    <property type="entry name" value="tRNA_Ile_lys_synt"/>
</dbReference>
<dbReference type="GO" id="GO:0006400">
    <property type="term" value="P:tRNA modification"/>
    <property type="evidence" value="ECO:0007669"/>
    <property type="project" value="UniProtKB-UniRule"/>
</dbReference>
<comment type="catalytic activity">
    <reaction evidence="6 7">
        <text>cytidine(34) in tRNA(Ile2) + L-lysine + ATP = lysidine(34) in tRNA(Ile2) + AMP + diphosphate + H(+)</text>
        <dbReference type="Rhea" id="RHEA:43744"/>
        <dbReference type="Rhea" id="RHEA-COMP:10625"/>
        <dbReference type="Rhea" id="RHEA-COMP:10670"/>
        <dbReference type="ChEBI" id="CHEBI:15378"/>
        <dbReference type="ChEBI" id="CHEBI:30616"/>
        <dbReference type="ChEBI" id="CHEBI:32551"/>
        <dbReference type="ChEBI" id="CHEBI:33019"/>
        <dbReference type="ChEBI" id="CHEBI:82748"/>
        <dbReference type="ChEBI" id="CHEBI:83665"/>
        <dbReference type="ChEBI" id="CHEBI:456215"/>
        <dbReference type="EC" id="6.3.4.19"/>
    </reaction>
</comment>
<dbReference type="PATRIC" id="fig|433924.3.peg.2536"/>
<feature type="binding site" evidence="7">
    <location>
        <begin position="35"/>
        <end position="40"/>
    </location>
    <ligand>
        <name>ATP</name>
        <dbReference type="ChEBI" id="CHEBI:30616"/>
    </ligand>
</feature>
<dbReference type="GO" id="GO:0032267">
    <property type="term" value="F:tRNA(Ile)-lysidine synthase activity"/>
    <property type="evidence" value="ECO:0007669"/>
    <property type="project" value="UniProtKB-EC"/>
</dbReference>
<dbReference type="PANTHER" id="PTHR43033:SF1">
    <property type="entry name" value="TRNA(ILE)-LYSIDINE SYNTHASE-RELATED"/>
    <property type="match status" value="1"/>
</dbReference>
<evidence type="ECO:0000313" key="12">
    <source>
        <dbReference type="Proteomes" id="UP000072741"/>
    </source>
</evidence>
<evidence type="ECO:0000313" key="11">
    <source>
        <dbReference type="EMBL" id="KTT26530.1"/>
    </source>
</evidence>
<dbReference type="PANTHER" id="PTHR43033">
    <property type="entry name" value="TRNA(ILE)-LYSIDINE SYNTHASE-RELATED"/>
    <property type="match status" value="1"/>
</dbReference>
<sequence length="356" mass="37885">MSGVGAPRAAGVPPDAVDAAVAALTPRLPLGVALSGGADSTALLVACARRWPGQLVALHVNHGLQAAADGFERHCAALCERWQVPLRVGRIDARPRAGESPEEAARLGRYRALAELAGADGGFTRRASGEAPASTEAATDGTPGALQDIVLGHHADDQVETLILALSRGAGLPGLAAMPRTAERAGLRWHRPFLDLPAHTLRAWLRSHGEGWIDDPTNIDARYTRNRIRQQVLPALADAFPQFRQTFARSARHAAQAQELLADIARADLADTGMPPRIPALQALPRGRQANALRAWLAQASGRAPAARQIDELLDQIAACTTRGHRIHLKAGSGQVVREGDTLRWYNGAPLPKPPR</sequence>
<dbReference type="Gene3D" id="3.40.50.620">
    <property type="entry name" value="HUPs"/>
    <property type="match status" value="1"/>
</dbReference>
<evidence type="ECO:0000256" key="5">
    <source>
        <dbReference type="ARBA" id="ARBA00022840"/>
    </source>
</evidence>
<proteinExistence type="inferred from homology"/>
<feature type="region of interest" description="Disordered" evidence="8">
    <location>
        <begin position="123"/>
        <end position="142"/>
    </location>
</feature>
<evidence type="ECO:0000256" key="7">
    <source>
        <dbReference type="HAMAP-Rule" id="MF_01161"/>
    </source>
</evidence>
<dbReference type="AlphaFoldDB" id="A0A147H9C1"/>
<dbReference type="SUPFAM" id="SSF82829">
    <property type="entry name" value="MesJ substrate recognition domain-like"/>
    <property type="match status" value="1"/>
</dbReference>
<feature type="domain" description="tRNA(Ile)-lysidine synthase substrate-binding" evidence="10">
    <location>
        <begin position="278"/>
        <end position="343"/>
    </location>
</feature>